<evidence type="ECO:0000256" key="4">
    <source>
        <dbReference type="RuleBase" id="RU003915"/>
    </source>
</evidence>
<dbReference type="Proteomes" id="UP000236731">
    <property type="component" value="Unassembled WGS sequence"/>
</dbReference>
<dbReference type="Gene3D" id="3.10.50.40">
    <property type="match status" value="1"/>
</dbReference>
<dbReference type="PROSITE" id="PS50059">
    <property type="entry name" value="FKBP_PPIASE"/>
    <property type="match status" value="1"/>
</dbReference>
<dbReference type="GO" id="GO:0003755">
    <property type="term" value="F:peptidyl-prolyl cis-trans isomerase activity"/>
    <property type="evidence" value="ECO:0007669"/>
    <property type="project" value="UniProtKB-UniRule"/>
</dbReference>
<evidence type="ECO:0000313" key="7">
    <source>
        <dbReference type="EMBL" id="SEG70254.1"/>
    </source>
</evidence>
<dbReference type="PROSITE" id="PS51257">
    <property type="entry name" value="PROKAR_LIPOPROTEIN"/>
    <property type="match status" value="1"/>
</dbReference>
<protein>
    <recommendedName>
        <fullName evidence="4">Peptidyl-prolyl cis-trans isomerase</fullName>
        <ecNumber evidence="4">5.2.1.8</ecNumber>
    </recommendedName>
</protein>
<keyword evidence="5" id="KW-0732">Signal</keyword>
<dbReference type="Pfam" id="PF00254">
    <property type="entry name" value="FKBP_C"/>
    <property type="match status" value="1"/>
</dbReference>
<dbReference type="InterPro" id="IPR001179">
    <property type="entry name" value="PPIase_FKBP_dom"/>
</dbReference>
<dbReference type="AlphaFoldDB" id="A0A1H6CBE9"/>
<dbReference type="OrthoDB" id="669809at2"/>
<evidence type="ECO:0000259" key="6">
    <source>
        <dbReference type="PROSITE" id="PS50059"/>
    </source>
</evidence>
<dbReference type="SUPFAM" id="SSF54534">
    <property type="entry name" value="FKBP-like"/>
    <property type="match status" value="1"/>
</dbReference>
<sequence>MKNIKLLVVALLAVFTVSSCMDNNDVGPTGPTYEQEMKRRDSTLNAQKDDLEAYAKANFTNPKEDTTYGIWYEVINTPEKTYDYVKSGQGWVPVVAQLKYKGELMDKTVFDDEQTTTQFLIVNPSSTTGGVIPAWLIAFYPQSDNKSNIQGLLKDGLQPGQKIRFITSSIWGYDNATGIDKIPANSPLVFTLDVSSVKSQY</sequence>
<accession>A0A1H6CBE9</accession>
<feature type="signal peptide" evidence="5">
    <location>
        <begin position="1"/>
        <end position="21"/>
    </location>
</feature>
<organism evidence="7 8">
    <name type="scientific">Sphingobacterium lactis</name>
    <dbReference type="NCBI Taxonomy" id="797291"/>
    <lineage>
        <taxon>Bacteria</taxon>
        <taxon>Pseudomonadati</taxon>
        <taxon>Bacteroidota</taxon>
        <taxon>Sphingobacteriia</taxon>
        <taxon>Sphingobacteriales</taxon>
        <taxon>Sphingobacteriaceae</taxon>
        <taxon>Sphingobacterium</taxon>
    </lineage>
</organism>
<keyword evidence="8" id="KW-1185">Reference proteome</keyword>
<feature type="chain" id="PRO_5009294754" description="Peptidyl-prolyl cis-trans isomerase" evidence="5">
    <location>
        <begin position="22"/>
        <end position="201"/>
    </location>
</feature>
<gene>
    <name evidence="7" type="ORF">SAMN05421877_11471</name>
</gene>
<reference evidence="8" key="1">
    <citation type="submission" date="2016-10" db="EMBL/GenBank/DDBJ databases">
        <authorList>
            <person name="Varghese N."/>
            <person name="Submissions S."/>
        </authorList>
    </citation>
    <scope>NUCLEOTIDE SEQUENCE [LARGE SCALE GENOMIC DNA]</scope>
    <source>
        <strain evidence="8">DSM 22361</strain>
    </source>
</reference>
<dbReference type="InterPro" id="IPR046357">
    <property type="entry name" value="PPIase_dom_sf"/>
</dbReference>
<evidence type="ECO:0000256" key="1">
    <source>
        <dbReference type="ARBA" id="ARBA00000971"/>
    </source>
</evidence>
<evidence type="ECO:0000256" key="5">
    <source>
        <dbReference type="SAM" id="SignalP"/>
    </source>
</evidence>
<comment type="similarity">
    <text evidence="4">Belongs to the FKBP-type PPIase family.</text>
</comment>
<evidence type="ECO:0000256" key="3">
    <source>
        <dbReference type="PROSITE-ProRule" id="PRU00277"/>
    </source>
</evidence>
<dbReference type="EMBL" id="FNUT01000014">
    <property type="protein sequence ID" value="SEG70254.1"/>
    <property type="molecule type" value="Genomic_DNA"/>
</dbReference>
<comment type="catalytic activity">
    <reaction evidence="1 3 4">
        <text>[protein]-peptidylproline (omega=180) = [protein]-peptidylproline (omega=0)</text>
        <dbReference type="Rhea" id="RHEA:16237"/>
        <dbReference type="Rhea" id="RHEA-COMP:10747"/>
        <dbReference type="Rhea" id="RHEA-COMP:10748"/>
        <dbReference type="ChEBI" id="CHEBI:83833"/>
        <dbReference type="ChEBI" id="CHEBI:83834"/>
        <dbReference type="EC" id="5.2.1.8"/>
    </reaction>
</comment>
<keyword evidence="3 4" id="KW-0413">Isomerase</keyword>
<dbReference type="EC" id="5.2.1.8" evidence="4"/>
<dbReference type="RefSeq" id="WP_146060671.1">
    <property type="nucleotide sequence ID" value="NZ_CP049246.1"/>
</dbReference>
<evidence type="ECO:0000313" key="8">
    <source>
        <dbReference type="Proteomes" id="UP000236731"/>
    </source>
</evidence>
<name>A0A1H6CBE9_9SPHI</name>
<evidence type="ECO:0000256" key="2">
    <source>
        <dbReference type="ARBA" id="ARBA00023110"/>
    </source>
</evidence>
<feature type="domain" description="PPIase FKBP-type" evidence="6">
    <location>
        <begin position="93"/>
        <end position="198"/>
    </location>
</feature>
<keyword evidence="2 3" id="KW-0697">Rotamase</keyword>
<proteinExistence type="inferred from homology"/>